<name>A0AAV0E7I9_9ASTE</name>
<feature type="transmembrane region" description="Helical" evidence="1">
    <location>
        <begin position="56"/>
        <end position="79"/>
    </location>
</feature>
<evidence type="ECO:0000313" key="3">
    <source>
        <dbReference type="Proteomes" id="UP001152523"/>
    </source>
</evidence>
<proteinExistence type="predicted"/>
<dbReference type="Proteomes" id="UP001152523">
    <property type="component" value="Unassembled WGS sequence"/>
</dbReference>
<accession>A0AAV0E7I9</accession>
<reference evidence="2" key="1">
    <citation type="submission" date="2022-07" db="EMBL/GenBank/DDBJ databases">
        <authorList>
            <person name="Macas J."/>
            <person name="Novak P."/>
            <person name="Neumann P."/>
        </authorList>
    </citation>
    <scope>NUCLEOTIDE SEQUENCE</scope>
</reference>
<gene>
    <name evidence="2" type="ORF">CEPIT_LOCUS20997</name>
</gene>
<comment type="caution">
    <text evidence="2">The sequence shown here is derived from an EMBL/GenBank/DDBJ whole genome shotgun (WGS) entry which is preliminary data.</text>
</comment>
<keyword evidence="3" id="KW-1185">Reference proteome</keyword>
<sequence length="102" mass="10851">MGSKNCWFGMEKYLNILWTDNVFICNCGVILGWNALQSAAAQAAETDSGGDYNVGLIVGIVGAVVVLLVLLGVMGVLIYNHITKDIETPPGQSTAGCSWRCI</sequence>
<evidence type="ECO:0000313" key="2">
    <source>
        <dbReference type="EMBL" id="CAH9115221.1"/>
    </source>
</evidence>
<keyword evidence="1" id="KW-0472">Membrane</keyword>
<dbReference type="EMBL" id="CAMAPF010000235">
    <property type="protein sequence ID" value="CAH9115221.1"/>
    <property type="molecule type" value="Genomic_DNA"/>
</dbReference>
<dbReference type="AlphaFoldDB" id="A0AAV0E7I9"/>
<organism evidence="2 3">
    <name type="scientific">Cuscuta epithymum</name>
    <dbReference type="NCBI Taxonomy" id="186058"/>
    <lineage>
        <taxon>Eukaryota</taxon>
        <taxon>Viridiplantae</taxon>
        <taxon>Streptophyta</taxon>
        <taxon>Embryophyta</taxon>
        <taxon>Tracheophyta</taxon>
        <taxon>Spermatophyta</taxon>
        <taxon>Magnoliopsida</taxon>
        <taxon>eudicotyledons</taxon>
        <taxon>Gunneridae</taxon>
        <taxon>Pentapetalae</taxon>
        <taxon>asterids</taxon>
        <taxon>lamiids</taxon>
        <taxon>Solanales</taxon>
        <taxon>Convolvulaceae</taxon>
        <taxon>Cuscuteae</taxon>
        <taxon>Cuscuta</taxon>
        <taxon>Cuscuta subgen. Cuscuta</taxon>
    </lineage>
</organism>
<evidence type="ECO:0000256" key="1">
    <source>
        <dbReference type="SAM" id="Phobius"/>
    </source>
</evidence>
<keyword evidence="1" id="KW-1133">Transmembrane helix</keyword>
<keyword evidence="1" id="KW-0812">Transmembrane</keyword>
<feature type="transmembrane region" description="Helical" evidence="1">
    <location>
        <begin position="12"/>
        <end position="36"/>
    </location>
</feature>
<protein>
    <submittedName>
        <fullName evidence="2">Uncharacterized protein</fullName>
    </submittedName>
</protein>